<keyword evidence="8" id="KW-1185">Reference proteome</keyword>
<dbReference type="GO" id="GO:0005737">
    <property type="term" value="C:cytoplasm"/>
    <property type="evidence" value="ECO:0007669"/>
    <property type="project" value="TreeGrafter"/>
</dbReference>
<comment type="similarity">
    <text evidence="2 5">Belongs to the glutaredoxin family.</text>
</comment>
<comment type="function">
    <text evidence="1 5">Has a glutathione-disulfide oxidoreductase activity in the presence of NADPH and glutathione reductase. Reduces low molecular weight disulfides and proteins.</text>
</comment>
<keyword evidence="5" id="KW-0676">Redox-active center</keyword>
<feature type="domain" description="Glutaredoxin" evidence="6">
    <location>
        <begin position="4"/>
        <end position="64"/>
    </location>
</feature>
<accession>A0A1H3J7H5</accession>
<dbReference type="GO" id="GO:0015038">
    <property type="term" value="F:glutathione disulfide oxidoreductase activity"/>
    <property type="evidence" value="ECO:0007669"/>
    <property type="project" value="UniProtKB-UniRule"/>
</dbReference>
<dbReference type="GO" id="GO:0034599">
    <property type="term" value="P:cellular response to oxidative stress"/>
    <property type="evidence" value="ECO:0007669"/>
    <property type="project" value="TreeGrafter"/>
</dbReference>
<name>A0A1H3J7H5_9RHOB</name>
<gene>
    <name evidence="7" type="ORF">SAMN05444004_101221</name>
</gene>
<dbReference type="EMBL" id="FNPX01000001">
    <property type="protein sequence ID" value="SDY35545.1"/>
    <property type="molecule type" value="Genomic_DNA"/>
</dbReference>
<dbReference type="PANTHER" id="PTHR45694:SF18">
    <property type="entry name" value="GLUTAREDOXIN-1-RELATED"/>
    <property type="match status" value="1"/>
</dbReference>
<keyword evidence="3 5" id="KW-0813">Transport</keyword>
<dbReference type="InterPro" id="IPR011900">
    <property type="entry name" value="GRX_bact"/>
</dbReference>
<dbReference type="InterPro" id="IPR036249">
    <property type="entry name" value="Thioredoxin-like_sf"/>
</dbReference>
<dbReference type="RefSeq" id="WP_092640977.1">
    <property type="nucleotide sequence ID" value="NZ_FNPX01000001.1"/>
</dbReference>
<dbReference type="PANTHER" id="PTHR45694">
    <property type="entry name" value="GLUTAREDOXIN 2"/>
    <property type="match status" value="1"/>
</dbReference>
<evidence type="ECO:0000313" key="7">
    <source>
        <dbReference type="EMBL" id="SDY35545.1"/>
    </source>
</evidence>
<dbReference type="Proteomes" id="UP000198914">
    <property type="component" value="Unassembled WGS sequence"/>
</dbReference>
<evidence type="ECO:0000256" key="3">
    <source>
        <dbReference type="ARBA" id="ARBA00022448"/>
    </source>
</evidence>
<dbReference type="Gene3D" id="3.40.30.10">
    <property type="entry name" value="Glutaredoxin"/>
    <property type="match status" value="1"/>
</dbReference>
<protein>
    <recommendedName>
        <fullName evidence="5">Glutaredoxin</fullName>
    </recommendedName>
</protein>
<dbReference type="CDD" id="cd03418">
    <property type="entry name" value="GRX_GRXb_1_3_like"/>
    <property type="match status" value="1"/>
</dbReference>
<dbReference type="AlphaFoldDB" id="A0A1H3J7H5"/>
<evidence type="ECO:0000256" key="5">
    <source>
        <dbReference type="RuleBase" id="RU364065"/>
    </source>
</evidence>
<dbReference type="GO" id="GO:0045454">
    <property type="term" value="P:cell redox homeostasis"/>
    <property type="evidence" value="ECO:0007669"/>
    <property type="project" value="InterPro"/>
</dbReference>
<keyword evidence="5" id="KW-0963">Cytoplasm</keyword>
<sequence>MKSVEVYTQPRCGFCTAAIRLLAKKGVPVNEIDVSRGPNRRAEMMQRAKGRHTTPQIFIGDTHVGGCDDLFALQGTGKLDAMLRD</sequence>
<dbReference type="InterPro" id="IPR002109">
    <property type="entry name" value="Glutaredoxin"/>
</dbReference>
<organism evidence="7 8">
    <name type="scientific">Jannaschia faecimaris</name>
    <dbReference type="NCBI Taxonomy" id="1244108"/>
    <lineage>
        <taxon>Bacteria</taxon>
        <taxon>Pseudomonadati</taxon>
        <taxon>Pseudomonadota</taxon>
        <taxon>Alphaproteobacteria</taxon>
        <taxon>Rhodobacterales</taxon>
        <taxon>Roseobacteraceae</taxon>
        <taxon>Jannaschia</taxon>
    </lineage>
</organism>
<proteinExistence type="inferred from homology"/>
<dbReference type="PROSITE" id="PS51354">
    <property type="entry name" value="GLUTAREDOXIN_2"/>
    <property type="match status" value="1"/>
</dbReference>
<dbReference type="PRINTS" id="PR00160">
    <property type="entry name" value="GLUTAREDOXIN"/>
</dbReference>
<dbReference type="InterPro" id="IPR014025">
    <property type="entry name" value="Glutaredoxin_subgr"/>
</dbReference>
<dbReference type="OrthoDB" id="9814618at2"/>
<evidence type="ECO:0000313" key="8">
    <source>
        <dbReference type="Proteomes" id="UP000198914"/>
    </source>
</evidence>
<reference evidence="8" key="1">
    <citation type="submission" date="2016-10" db="EMBL/GenBank/DDBJ databases">
        <authorList>
            <person name="Varghese N."/>
            <person name="Submissions S."/>
        </authorList>
    </citation>
    <scope>NUCLEOTIDE SEQUENCE [LARGE SCALE GENOMIC DNA]</scope>
    <source>
        <strain evidence="8">DSM 100420</strain>
    </source>
</reference>
<dbReference type="SUPFAM" id="SSF52833">
    <property type="entry name" value="Thioredoxin-like"/>
    <property type="match status" value="1"/>
</dbReference>
<dbReference type="STRING" id="1244108.SAMN05444004_101221"/>
<keyword evidence="4 5" id="KW-0249">Electron transport</keyword>
<evidence type="ECO:0000259" key="6">
    <source>
        <dbReference type="Pfam" id="PF00462"/>
    </source>
</evidence>
<dbReference type="Pfam" id="PF00462">
    <property type="entry name" value="Glutaredoxin"/>
    <property type="match status" value="1"/>
</dbReference>
<dbReference type="NCBIfam" id="TIGR02181">
    <property type="entry name" value="GRX_bact"/>
    <property type="match status" value="1"/>
</dbReference>
<evidence type="ECO:0000256" key="4">
    <source>
        <dbReference type="ARBA" id="ARBA00022982"/>
    </source>
</evidence>
<evidence type="ECO:0000256" key="1">
    <source>
        <dbReference type="ARBA" id="ARBA00002549"/>
    </source>
</evidence>
<evidence type="ECO:0000256" key="2">
    <source>
        <dbReference type="ARBA" id="ARBA00007787"/>
    </source>
</evidence>